<keyword evidence="5" id="KW-1185">Reference proteome</keyword>
<proteinExistence type="inferred from homology"/>
<dbReference type="EMBL" id="LSRL02000011">
    <property type="protein sequence ID" value="TDG51148.1"/>
    <property type="molecule type" value="Genomic_DNA"/>
</dbReference>
<dbReference type="SUPFAM" id="SSF51735">
    <property type="entry name" value="NAD(P)-binding Rossmann-fold domains"/>
    <property type="match status" value="1"/>
</dbReference>
<evidence type="ECO:0000313" key="4">
    <source>
        <dbReference type="EMBL" id="TDG51148.1"/>
    </source>
</evidence>
<dbReference type="OrthoDB" id="10268090at2759"/>
<dbReference type="InterPro" id="IPR036291">
    <property type="entry name" value="NAD(P)-bd_dom_sf"/>
</dbReference>
<dbReference type="InterPro" id="IPR051276">
    <property type="entry name" value="Saccharopine_DH-like_oxidrdct"/>
</dbReference>
<comment type="similarity">
    <text evidence="1">Belongs to the saccharopine dehydrogenase family.</text>
</comment>
<keyword evidence="2" id="KW-1133">Transmembrane helix</keyword>
<evidence type="ECO:0000256" key="1">
    <source>
        <dbReference type="ARBA" id="ARBA00038048"/>
    </source>
</evidence>
<evidence type="ECO:0000259" key="3">
    <source>
        <dbReference type="Pfam" id="PF03435"/>
    </source>
</evidence>
<feature type="transmembrane region" description="Helical" evidence="2">
    <location>
        <begin position="275"/>
        <end position="301"/>
    </location>
</feature>
<organism evidence="4 5">
    <name type="scientific">Drosophila navojoa</name>
    <name type="common">Fruit fly</name>
    <dbReference type="NCBI Taxonomy" id="7232"/>
    <lineage>
        <taxon>Eukaryota</taxon>
        <taxon>Metazoa</taxon>
        <taxon>Ecdysozoa</taxon>
        <taxon>Arthropoda</taxon>
        <taxon>Hexapoda</taxon>
        <taxon>Insecta</taxon>
        <taxon>Pterygota</taxon>
        <taxon>Neoptera</taxon>
        <taxon>Endopterygota</taxon>
        <taxon>Diptera</taxon>
        <taxon>Brachycera</taxon>
        <taxon>Muscomorpha</taxon>
        <taxon>Ephydroidea</taxon>
        <taxon>Drosophilidae</taxon>
        <taxon>Drosophila</taxon>
    </lineage>
</organism>
<evidence type="ECO:0000313" key="5">
    <source>
        <dbReference type="Proteomes" id="UP000295192"/>
    </source>
</evidence>
<dbReference type="GO" id="GO:0005811">
    <property type="term" value="C:lipid droplet"/>
    <property type="evidence" value="ECO:0007669"/>
    <property type="project" value="TreeGrafter"/>
</dbReference>
<dbReference type="Proteomes" id="UP000295192">
    <property type="component" value="Unassembled WGS sequence"/>
</dbReference>
<dbReference type="OMA" id="KYSRYCG"/>
<dbReference type="Pfam" id="PF03435">
    <property type="entry name" value="Sacchrp_dh_NADP"/>
    <property type="match status" value="1"/>
</dbReference>
<dbReference type="PANTHER" id="PTHR12286:SF5">
    <property type="entry name" value="SACCHAROPINE DEHYDROGENASE-LIKE OXIDOREDUCTASE"/>
    <property type="match status" value="1"/>
</dbReference>
<dbReference type="GO" id="GO:0005886">
    <property type="term" value="C:plasma membrane"/>
    <property type="evidence" value="ECO:0007669"/>
    <property type="project" value="TreeGrafter"/>
</dbReference>
<dbReference type="GO" id="GO:0005739">
    <property type="term" value="C:mitochondrion"/>
    <property type="evidence" value="ECO:0007669"/>
    <property type="project" value="TreeGrafter"/>
</dbReference>
<dbReference type="Gene3D" id="3.40.50.720">
    <property type="entry name" value="NAD(P)-binding Rossmann-like Domain"/>
    <property type="match status" value="1"/>
</dbReference>
<dbReference type="PANTHER" id="PTHR12286">
    <property type="entry name" value="SACCHAROPINE DEHYDROGENASE-LIKE OXIDOREDUCTASE"/>
    <property type="match status" value="1"/>
</dbReference>
<reference evidence="4 5" key="1">
    <citation type="journal article" date="2019" name="J. Hered.">
        <title>An Improved Genome Assembly for Drosophila navojoa, the Basal Species in the mojavensis Cluster.</title>
        <authorList>
            <person name="Vanderlinde T."/>
            <person name="Dupim E.G."/>
            <person name="Nazario-Yepiz N.O."/>
            <person name="Carvalho A.B."/>
        </authorList>
    </citation>
    <scope>NUCLEOTIDE SEQUENCE [LARGE SCALE GENOMIC DNA]</scope>
    <source>
        <strain evidence="4">Navoj_Jal97</strain>
        <tissue evidence="4">Whole organism</tissue>
    </source>
</reference>
<gene>
    <name evidence="4" type="ORF">AWZ03_002511</name>
</gene>
<protein>
    <recommendedName>
        <fullName evidence="3">Saccharopine dehydrogenase NADP binding domain-containing protein</fullName>
    </recommendedName>
</protein>
<accession>A0A484BQV9</accession>
<keyword evidence="2" id="KW-0812">Transmembrane</keyword>
<evidence type="ECO:0000256" key="2">
    <source>
        <dbReference type="SAM" id="Phobius"/>
    </source>
</evidence>
<sequence>MADEVRDGRLDVVIFGASGFTGKHTVYEAVSVLKGLRWGVAGRNREKLVKVLSEMGIKAGQDLSEIPIIIADIRDHKSMQQMALSASIVVSTVGPFRFYGEEVIRGCLAGGAHLVDVSGEPQYIESMQLKYHDLAKLCGVYVISACGCNSIPADMGVVFAEQHFDGTINSVETFYVHGLKGCKSNTKAGRAGLNYGTWVSAVNSLAHSDQLKALRERTFVEPLPPFYPIVRRRPLIFHSPETNQVCLPYMGADRSVVKRSQEYFYDYQKKRPVQIFSYIGFPSWLIAIAVALFGIIFMILAKFKLGRKLLLKYPEFFSAGYVSRNGPTEAYMERSYFKLVLKATGWPSDCNDPDHELPSKTQMFTVSGPNPAYGSTCVALLAAAVTLLRQGHKIPGPGGVLTPAMAFAKTDLISKLEKHEHGMKFEIIHDEIKLD</sequence>
<name>A0A484BQV9_DRONA</name>
<comment type="caution">
    <text evidence="4">The sequence shown here is derived from an EMBL/GenBank/DDBJ whole genome shotgun (WGS) entry which is preliminary data.</text>
</comment>
<dbReference type="GO" id="GO:0009247">
    <property type="term" value="P:glycolipid biosynthetic process"/>
    <property type="evidence" value="ECO:0007669"/>
    <property type="project" value="TreeGrafter"/>
</dbReference>
<dbReference type="AlphaFoldDB" id="A0A484BQV9"/>
<keyword evidence="2" id="KW-0472">Membrane</keyword>
<feature type="domain" description="Saccharopine dehydrogenase NADP binding" evidence="3">
    <location>
        <begin position="12"/>
        <end position="143"/>
    </location>
</feature>
<dbReference type="FunFam" id="3.40.50.720:FF:000178">
    <property type="entry name" value="Saccharopine dehydrogenase-like oxidoreductase"/>
    <property type="match status" value="1"/>
</dbReference>
<dbReference type="InterPro" id="IPR005097">
    <property type="entry name" value="Sacchrp_dh_NADP-bd"/>
</dbReference>